<evidence type="ECO:0000256" key="7">
    <source>
        <dbReference type="SAM" id="MobiDB-lite"/>
    </source>
</evidence>
<feature type="domain" description="Zn(2)-C6 fungal-type" evidence="8">
    <location>
        <begin position="20"/>
        <end position="49"/>
    </location>
</feature>
<dbReference type="Proteomes" id="UP000038010">
    <property type="component" value="Unassembled WGS sequence"/>
</dbReference>
<organism evidence="9 10">
    <name type="scientific">Cyphellophora attinorum</name>
    <dbReference type="NCBI Taxonomy" id="1664694"/>
    <lineage>
        <taxon>Eukaryota</taxon>
        <taxon>Fungi</taxon>
        <taxon>Dikarya</taxon>
        <taxon>Ascomycota</taxon>
        <taxon>Pezizomycotina</taxon>
        <taxon>Eurotiomycetes</taxon>
        <taxon>Chaetothyriomycetidae</taxon>
        <taxon>Chaetothyriales</taxon>
        <taxon>Cyphellophoraceae</taxon>
        <taxon>Cyphellophora</taxon>
    </lineage>
</organism>
<evidence type="ECO:0000256" key="2">
    <source>
        <dbReference type="ARBA" id="ARBA00022833"/>
    </source>
</evidence>
<keyword evidence="4" id="KW-0238">DNA-binding</keyword>
<keyword evidence="3" id="KW-0805">Transcription regulation</keyword>
<dbReference type="InterPro" id="IPR001138">
    <property type="entry name" value="Zn2Cys6_DnaBD"/>
</dbReference>
<proteinExistence type="predicted"/>
<keyword evidence="2" id="KW-0862">Zinc</keyword>
<feature type="compositionally biased region" description="Low complexity" evidence="7">
    <location>
        <begin position="470"/>
        <end position="482"/>
    </location>
</feature>
<name>A0A0N0NM19_9EURO</name>
<comment type="caution">
    <text evidence="9">The sequence shown here is derived from an EMBL/GenBank/DDBJ whole genome shotgun (WGS) entry which is preliminary data.</text>
</comment>
<evidence type="ECO:0000256" key="5">
    <source>
        <dbReference type="ARBA" id="ARBA00023163"/>
    </source>
</evidence>
<evidence type="ECO:0000256" key="4">
    <source>
        <dbReference type="ARBA" id="ARBA00023125"/>
    </source>
</evidence>
<keyword evidence="6" id="KW-0539">Nucleus</keyword>
<dbReference type="SUPFAM" id="SSF57701">
    <property type="entry name" value="Zn2/Cys6 DNA-binding domain"/>
    <property type="match status" value="1"/>
</dbReference>
<dbReference type="GO" id="GO:0008270">
    <property type="term" value="F:zinc ion binding"/>
    <property type="evidence" value="ECO:0007669"/>
    <property type="project" value="InterPro"/>
</dbReference>
<sequence>MGRIKEIDRKRVRHEKVRSGCDQCKKRRIKCPEGEPCRRCVIAKLDCTYAAAAKESNDGSRGKSHGSKREINPSADFKSFVDGQQWTDFWLETDAPDSTWPELTHVTQPLGDPSQKQWTTEWWNASSALYKTPNDTLFTGELETSGRGFQRYWLENYTAPRSVLALPIWMERIHQRAYHFPPLRDLIIAMGSIGLSLARGDDASTHLRVLQKTQKYVETAVLGLSTAQLPTSVMLYCAWIFWQLDLIRGNLATSYLHVMSARKIAAEAPPGGEIDDIEIKGLFGIDEPDWGIDMSMAPDAFLPTNSATKRKESALPIIRGTWTDISTMILDVNADVTIPAEGGTKEMVLKVLEDARSDLEWLLRKWSNDLASTKQEQMPFWLDFGPLEPPEMTATSSPPKFIQQGAYMLNTQDSPSLSGTTWTPPKDLQTGAYPYVLNPTAIASPGSKLAGSEYPPIPPPDDLSEGYIFSPRSGSGSRASSSDTNAPRPSFCSLFHRALKIARDDELTKQAIDTFRIHCLQFVPQLVVLVAQTDLGMRHDEFLLLSRNNADIRQRVSFAGKEPGGALRSSGEFF</sequence>
<dbReference type="CDD" id="cd00067">
    <property type="entry name" value="GAL4"/>
    <property type="match status" value="1"/>
</dbReference>
<dbReference type="PANTHER" id="PTHR36206">
    <property type="entry name" value="ASPERCRYPTIN BIOSYNTHESIS CLUSTER-SPECIFIC TRANSCRIPTION REGULATOR ATNN-RELATED"/>
    <property type="match status" value="1"/>
</dbReference>
<dbReference type="GO" id="GO:0003677">
    <property type="term" value="F:DNA binding"/>
    <property type="evidence" value="ECO:0007669"/>
    <property type="project" value="UniProtKB-KW"/>
</dbReference>
<evidence type="ECO:0000313" key="10">
    <source>
        <dbReference type="Proteomes" id="UP000038010"/>
    </source>
</evidence>
<dbReference type="GO" id="GO:0000981">
    <property type="term" value="F:DNA-binding transcription factor activity, RNA polymerase II-specific"/>
    <property type="evidence" value="ECO:0007669"/>
    <property type="project" value="InterPro"/>
</dbReference>
<keyword evidence="1" id="KW-0479">Metal-binding</keyword>
<dbReference type="InterPro" id="IPR036864">
    <property type="entry name" value="Zn2-C6_fun-type_DNA-bd_sf"/>
</dbReference>
<protein>
    <recommendedName>
        <fullName evidence="8">Zn(2)-C6 fungal-type domain-containing protein</fullName>
    </recommendedName>
</protein>
<evidence type="ECO:0000256" key="1">
    <source>
        <dbReference type="ARBA" id="ARBA00022723"/>
    </source>
</evidence>
<dbReference type="PROSITE" id="PS50048">
    <property type="entry name" value="ZN2_CY6_FUNGAL_2"/>
    <property type="match status" value="1"/>
</dbReference>
<dbReference type="Gene3D" id="4.10.240.10">
    <property type="entry name" value="Zn(2)-C6 fungal-type DNA-binding domain"/>
    <property type="match status" value="1"/>
</dbReference>
<dbReference type="SMART" id="SM00066">
    <property type="entry name" value="GAL4"/>
    <property type="match status" value="1"/>
</dbReference>
<gene>
    <name evidence="9" type="ORF">AB675_11411</name>
</gene>
<dbReference type="AlphaFoldDB" id="A0A0N0NM19"/>
<dbReference type="Pfam" id="PF00172">
    <property type="entry name" value="Zn_clus"/>
    <property type="match status" value="1"/>
</dbReference>
<dbReference type="OrthoDB" id="4160675at2759"/>
<accession>A0A0N0NM19</accession>
<evidence type="ECO:0000313" key="9">
    <source>
        <dbReference type="EMBL" id="KPI39951.1"/>
    </source>
</evidence>
<dbReference type="RefSeq" id="XP_017999914.1">
    <property type="nucleotide sequence ID" value="XM_018140256.1"/>
</dbReference>
<feature type="region of interest" description="Disordered" evidence="7">
    <location>
        <begin position="447"/>
        <end position="487"/>
    </location>
</feature>
<keyword evidence="5" id="KW-0804">Transcription</keyword>
<keyword evidence="10" id="KW-1185">Reference proteome</keyword>
<reference evidence="9 10" key="1">
    <citation type="submission" date="2015-06" db="EMBL/GenBank/DDBJ databases">
        <title>Draft genome of the ant-associated black yeast Phialophora attae CBS 131958.</title>
        <authorList>
            <person name="Moreno L.F."/>
            <person name="Stielow B.J."/>
            <person name="de Hoog S."/>
            <person name="Vicente V.A."/>
            <person name="Weiss V.A."/>
            <person name="de Vries M."/>
            <person name="Cruz L.M."/>
            <person name="Souza E.M."/>
        </authorList>
    </citation>
    <scope>NUCLEOTIDE SEQUENCE [LARGE SCALE GENOMIC DNA]</scope>
    <source>
        <strain evidence="9 10">CBS 131958</strain>
    </source>
</reference>
<evidence type="ECO:0000259" key="8">
    <source>
        <dbReference type="PROSITE" id="PS50048"/>
    </source>
</evidence>
<dbReference type="PROSITE" id="PS00463">
    <property type="entry name" value="ZN2_CY6_FUNGAL_1"/>
    <property type="match status" value="1"/>
</dbReference>
<dbReference type="VEuPathDB" id="FungiDB:AB675_11411"/>
<dbReference type="GeneID" id="28732136"/>
<evidence type="ECO:0000256" key="3">
    <source>
        <dbReference type="ARBA" id="ARBA00023015"/>
    </source>
</evidence>
<evidence type="ECO:0000256" key="6">
    <source>
        <dbReference type="ARBA" id="ARBA00023242"/>
    </source>
</evidence>
<dbReference type="PANTHER" id="PTHR36206:SF4">
    <property type="entry name" value="HYPOTHETICAL CONSERVED PROTEIN (EUROFUNG)-RELATED"/>
    <property type="match status" value="1"/>
</dbReference>
<dbReference type="EMBL" id="LFJN01000013">
    <property type="protein sequence ID" value="KPI39951.1"/>
    <property type="molecule type" value="Genomic_DNA"/>
</dbReference>
<dbReference type="InterPro" id="IPR052360">
    <property type="entry name" value="Transcr_Regulatory_Proteins"/>
</dbReference>